<feature type="binding site" evidence="2">
    <location>
        <position position="86"/>
    </location>
    <ligand>
        <name>substrate</name>
    </ligand>
</feature>
<feature type="binding site" evidence="2">
    <location>
        <position position="52"/>
    </location>
    <ligand>
        <name>substrate</name>
    </ligand>
</feature>
<proteinExistence type="inferred from homology"/>
<feature type="binding site" evidence="2">
    <location>
        <position position="48"/>
    </location>
    <ligand>
        <name>substrate</name>
    </ligand>
</feature>
<evidence type="ECO:0000256" key="2">
    <source>
        <dbReference type="HAMAP-Rule" id="MF_01139"/>
    </source>
</evidence>
<comment type="cofactor">
    <cofactor evidence="2">
        <name>Mg(2+)</name>
        <dbReference type="ChEBI" id="CHEBI:18420"/>
    </cofactor>
    <text evidence="2">Binds 2 magnesium ions per subunit.</text>
</comment>
<name>A0A8J6N969_9BACT</name>
<dbReference type="GO" id="GO:0045547">
    <property type="term" value="F:ditrans,polycis-polyprenyl diphosphate synthase [(2E,6E)-farnesyl diphosphate specific] activity"/>
    <property type="evidence" value="ECO:0007669"/>
    <property type="project" value="TreeGrafter"/>
</dbReference>
<dbReference type="GO" id="GO:0016094">
    <property type="term" value="P:polyprenol biosynthetic process"/>
    <property type="evidence" value="ECO:0007669"/>
    <property type="project" value="TreeGrafter"/>
</dbReference>
<dbReference type="HAMAP" id="MF_01139">
    <property type="entry name" value="ISPT"/>
    <property type="match status" value="1"/>
</dbReference>
<dbReference type="InterPro" id="IPR001441">
    <property type="entry name" value="UPP_synth-like"/>
</dbReference>
<reference evidence="3 4" key="1">
    <citation type="submission" date="2020-08" db="EMBL/GenBank/DDBJ databases">
        <title>Bridging the membrane lipid divide: bacteria of the FCB group superphylum have the potential to synthesize archaeal ether lipids.</title>
        <authorList>
            <person name="Villanueva L."/>
            <person name="Von Meijenfeldt F.A.B."/>
            <person name="Westbye A.B."/>
            <person name="Yadav S."/>
            <person name="Hopmans E.C."/>
            <person name="Dutilh B.E."/>
            <person name="Sinninghe Damste J.S."/>
        </authorList>
    </citation>
    <scope>NUCLEOTIDE SEQUENCE [LARGE SCALE GENOMIC DNA]</scope>
    <source>
        <strain evidence="3">NIOZ-UU82</strain>
    </source>
</reference>
<dbReference type="NCBIfam" id="TIGR00055">
    <property type="entry name" value="uppS"/>
    <property type="match status" value="1"/>
</dbReference>
<feature type="binding site" evidence="2">
    <location>
        <begin position="209"/>
        <end position="211"/>
    </location>
    <ligand>
        <name>substrate</name>
    </ligand>
</feature>
<feature type="binding site" evidence="2">
    <location>
        <position position="35"/>
    </location>
    <ligand>
        <name>Mg(2+)</name>
        <dbReference type="ChEBI" id="CHEBI:18420"/>
    </ligand>
</feature>
<dbReference type="Pfam" id="PF01255">
    <property type="entry name" value="Prenyltransf"/>
    <property type="match status" value="1"/>
</dbReference>
<dbReference type="InterPro" id="IPR036424">
    <property type="entry name" value="UPP_synth-like_sf"/>
</dbReference>
<feature type="active site" evidence="2">
    <location>
        <position position="35"/>
    </location>
</feature>
<feature type="active site" description="Proton acceptor" evidence="2">
    <location>
        <position position="83"/>
    </location>
</feature>
<feature type="binding site" evidence="2">
    <location>
        <position position="84"/>
    </location>
    <ligand>
        <name>substrate</name>
    </ligand>
</feature>
<dbReference type="GO" id="GO:0000287">
    <property type="term" value="F:magnesium ion binding"/>
    <property type="evidence" value="ECO:0007669"/>
    <property type="project" value="UniProtKB-UniRule"/>
</dbReference>
<dbReference type="Proteomes" id="UP000603545">
    <property type="component" value="Unassembled WGS sequence"/>
</dbReference>
<dbReference type="PANTHER" id="PTHR10291">
    <property type="entry name" value="DEHYDRODOLICHYL DIPHOSPHATE SYNTHASE FAMILY MEMBER"/>
    <property type="match status" value="1"/>
</dbReference>
<evidence type="ECO:0000256" key="1">
    <source>
        <dbReference type="ARBA" id="ARBA00022679"/>
    </source>
</evidence>
<comment type="similarity">
    <text evidence="2">Belongs to the UPP synthase family.</text>
</comment>
<gene>
    <name evidence="3" type="ORF">H8E80_09590</name>
</gene>
<dbReference type="PANTHER" id="PTHR10291:SF0">
    <property type="entry name" value="DEHYDRODOLICHYL DIPHOSPHATE SYNTHASE 2"/>
    <property type="match status" value="1"/>
</dbReference>
<feature type="binding site" evidence="2">
    <location>
        <position position="40"/>
    </location>
    <ligand>
        <name>substrate</name>
    </ligand>
</feature>
<keyword evidence="2" id="KW-0479">Metal-binding</keyword>
<dbReference type="InterPro" id="IPR018520">
    <property type="entry name" value="UPP_synth-like_CS"/>
</dbReference>
<feature type="binding site" evidence="2">
    <location>
        <begin position="80"/>
        <end position="82"/>
    </location>
    <ligand>
        <name>substrate</name>
    </ligand>
</feature>
<evidence type="ECO:0000313" key="3">
    <source>
        <dbReference type="EMBL" id="MBC8200275.1"/>
    </source>
</evidence>
<protein>
    <recommendedName>
        <fullName evidence="2">Isoprenyl transferase</fullName>
        <ecNumber evidence="2">2.5.1.-</ecNumber>
    </recommendedName>
</protein>
<keyword evidence="2" id="KW-0460">Magnesium</keyword>
<feature type="binding site" evidence="2">
    <location>
        <position position="203"/>
    </location>
    <ligand>
        <name>substrate</name>
    </ligand>
</feature>
<dbReference type="PROSITE" id="PS01066">
    <property type="entry name" value="UPP_SYNTHASE"/>
    <property type="match status" value="1"/>
</dbReference>
<comment type="caution">
    <text evidence="3">The sequence shown here is derived from an EMBL/GenBank/DDBJ whole genome shotgun (WGS) entry which is preliminary data.</text>
</comment>
<accession>A0A8J6N969</accession>
<dbReference type="EMBL" id="JACNLL010000089">
    <property type="protein sequence ID" value="MBC8200275.1"/>
    <property type="molecule type" value="Genomic_DNA"/>
</dbReference>
<comment type="function">
    <text evidence="2">Catalyzes the condensation of isopentenyl diphosphate (IPP) with allylic pyrophosphates generating different type of terpenoids.</text>
</comment>
<dbReference type="AlphaFoldDB" id="A0A8J6N969"/>
<feature type="binding site" evidence="2">
    <location>
        <position position="222"/>
    </location>
    <ligand>
        <name>Mg(2+)</name>
        <dbReference type="ChEBI" id="CHEBI:18420"/>
    </ligand>
</feature>
<dbReference type="Gene3D" id="3.40.1180.10">
    <property type="entry name" value="Decaprenyl diphosphate synthase-like"/>
    <property type="match status" value="1"/>
</dbReference>
<organism evidence="3 4">
    <name type="scientific">Candidatus Desulfaltia bathyphila</name>
    <dbReference type="NCBI Taxonomy" id="2841697"/>
    <lineage>
        <taxon>Bacteria</taxon>
        <taxon>Pseudomonadati</taxon>
        <taxon>Thermodesulfobacteriota</taxon>
        <taxon>Desulfobacteria</taxon>
        <taxon>Desulfobacterales</taxon>
        <taxon>Desulfobacterales incertae sedis</taxon>
        <taxon>Candidatus Desulfaltia</taxon>
    </lineage>
</organism>
<dbReference type="SUPFAM" id="SSF64005">
    <property type="entry name" value="Undecaprenyl diphosphate synthase"/>
    <property type="match status" value="1"/>
</dbReference>
<sequence length="255" mass="29192">MSISSKSTISITKKRKRSLNFSDPSNPSHVAIIMDGNGRWAKQRLLNRIKGHEKGAETVRTIIECCREIGISILTLYAFSTENWQRPKVEVAALMTLLVNFLKSEQKKLLDNNIRLNAIGQIERLPKNVRNALHKTMALTEKNNGMLLNLALSYGARAEIVRMVKDVAIKVREGIIDPDSITDDIISDSLYTKGMPDPDLLIRTSGEMRISNFLLWQIAYTEIYITDTLWPDFSKDEFVQILKNYQHRKRRFGKV</sequence>
<feature type="binding site" evidence="2">
    <location>
        <begin position="36"/>
        <end position="39"/>
    </location>
    <ligand>
        <name>substrate</name>
    </ligand>
</feature>
<dbReference type="EC" id="2.5.1.-" evidence="2"/>
<dbReference type="CDD" id="cd00475">
    <property type="entry name" value="Cis_IPPS"/>
    <property type="match status" value="1"/>
</dbReference>
<evidence type="ECO:0000313" key="4">
    <source>
        <dbReference type="Proteomes" id="UP000603545"/>
    </source>
</evidence>
<dbReference type="FunFam" id="3.40.1180.10:FF:000001">
    <property type="entry name" value="(2E,6E)-farnesyl-diphosphate-specific ditrans,polycis-undecaprenyl-diphosphate synthase"/>
    <property type="match status" value="1"/>
</dbReference>
<dbReference type="NCBIfam" id="NF011405">
    <property type="entry name" value="PRK14830.1"/>
    <property type="match status" value="1"/>
</dbReference>
<keyword evidence="1 2" id="KW-0808">Transferase</keyword>
<comment type="subunit">
    <text evidence="2">Homodimer.</text>
</comment>